<feature type="compositionally biased region" description="Basic and acidic residues" evidence="1">
    <location>
        <begin position="22"/>
        <end position="39"/>
    </location>
</feature>
<reference evidence="2" key="1">
    <citation type="submission" date="2010-05" db="EMBL/GenBank/DDBJ databases">
        <title>The Genome Sequence of Magnaporthe poae strain ATCC 64411.</title>
        <authorList>
            <consortium name="The Broad Institute Genome Sequencing Platform"/>
            <consortium name="Broad Institute Genome Sequencing Center for Infectious Disease"/>
            <person name="Ma L.-J."/>
            <person name="Dead R."/>
            <person name="Young S."/>
            <person name="Zeng Q."/>
            <person name="Koehrsen M."/>
            <person name="Alvarado L."/>
            <person name="Berlin A."/>
            <person name="Chapman S.B."/>
            <person name="Chen Z."/>
            <person name="Freedman E."/>
            <person name="Gellesch M."/>
            <person name="Goldberg J."/>
            <person name="Griggs A."/>
            <person name="Gujja S."/>
            <person name="Heilman E.R."/>
            <person name="Heiman D."/>
            <person name="Hepburn T."/>
            <person name="Howarth C."/>
            <person name="Jen D."/>
            <person name="Larson L."/>
            <person name="Mehta T."/>
            <person name="Neiman D."/>
            <person name="Pearson M."/>
            <person name="Roberts A."/>
            <person name="Saif S."/>
            <person name="Shea T."/>
            <person name="Shenoy N."/>
            <person name="Sisk P."/>
            <person name="Stolte C."/>
            <person name="Sykes S."/>
            <person name="Walk T."/>
            <person name="White J."/>
            <person name="Yandava C."/>
            <person name="Haas B."/>
            <person name="Nusbaum C."/>
            <person name="Birren B."/>
        </authorList>
    </citation>
    <scope>NUCLEOTIDE SEQUENCE</scope>
    <source>
        <strain evidence="2">ATCC 64411</strain>
    </source>
</reference>
<keyword evidence="4" id="KW-1185">Reference proteome</keyword>
<gene>
    <name evidence="2" type="ORF">MAPG_08685</name>
</gene>
<dbReference type="EnsemblFungi" id="MAPG_08685T0">
    <property type="protein sequence ID" value="MAPG_08685T0"/>
    <property type="gene ID" value="MAPG_08685"/>
</dbReference>
<evidence type="ECO:0000313" key="2">
    <source>
        <dbReference type="EMBL" id="KLU89716.1"/>
    </source>
</evidence>
<reference evidence="4" key="2">
    <citation type="submission" date="2010-05" db="EMBL/GenBank/DDBJ databases">
        <title>The genome sequence of Magnaporthe poae strain ATCC 64411.</title>
        <authorList>
            <person name="Ma L.-J."/>
            <person name="Dead R."/>
            <person name="Young S."/>
            <person name="Zeng Q."/>
            <person name="Koehrsen M."/>
            <person name="Alvarado L."/>
            <person name="Berlin A."/>
            <person name="Chapman S.B."/>
            <person name="Chen Z."/>
            <person name="Freedman E."/>
            <person name="Gellesch M."/>
            <person name="Goldberg J."/>
            <person name="Griggs A."/>
            <person name="Gujja S."/>
            <person name="Heilman E.R."/>
            <person name="Heiman D."/>
            <person name="Hepburn T."/>
            <person name="Howarth C."/>
            <person name="Jen D."/>
            <person name="Larson L."/>
            <person name="Mehta T."/>
            <person name="Neiman D."/>
            <person name="Pearson M."/>
            <person name="Roberts A."/>
            <person name="Saif S."/>
            <person name="Shea T."/>
            <person name="Shenoy N."/>
            <person name="Sisk P."/>
            <person name="Stolte C."/>
            <person name="Sykes S."/>
            <person name="Walk T."/>
            <person name="White J."/>
            <person name="Yandava C."/>
            <person name="Haas B."/>
            <person name="Nusbaum C."/>
            <person name="Birren B."/>
        </authorList>
    </citation>
    <scope>NUCLEOTIDE SEQUENCE [LARGE SCALE GENOMIC DNA]</scope>
    <source>
        <strain evidence="4">ATCC 64411 / 73-15</strain>
    </source>
</reference>
<dbReference type="Proteomes" id="UP000011715">
    <property type="component" value="Unassembled WGS sequence"/>
</dbReference>
<feature type="region of interest" description="Disordered" evidence="1">
    <location>
        <begin position="1"/>
        <end position="49"/>
    </location>
</feature>
<sequence length="98" mass="10920">MDSVMQFSVQPVDKPGNNGNSKEGERRLQTKHFGTEKEKLKRKKKNSKPSVRLLGTISLLHATADSGDTEIPDYGVDHFNGDGMIKVRTAPRGLTNRR</sequence>
<dbReference type="VEuPathDB" id="FungiDB:MAPG_08685"/>
<dbReference type="AlphaFoldDB" id="A0A0C4E801"/>
<reference evidence="3" key="5">
    <citation type="submission" date="2015-06" db="UniProtKB">
        <authorList>
            <consortium name="EnsemblFungi"/>
        </authorList>
    </citation>
    <scope>IDENTIFICATION</scope>
    <source>
        <strain evidence="3">ATCC 64411</strain>
    </source>
</reference>
<organism evidence="3 4">
    <name type="scientific">Magnaporthiopsis poae (strain ATCC 64411 / 73-15)</name>
    <name type="common">Kentucky bluegrass fungus</name>
    <name type="synonym">Magnaporthe poae</name>
    <dbReference type="NCBI Taxonomy" id="644358"/>
    <lineage>
        <taxon>Eukaryota</taxon>
        <taxon>Fungi</taxon>
        <taxon>Dikarya</taxon>
        <taxon>Ascomycota</taxon>
        <taxon>Pezizomycotina</taxon>
        <taxon>Sordariomycetes</taxon>
        <taxon>Sordariomycetidae</taxon>
        <taxon>Magnaporthales</taxon>
        <taxon>Magnaporthaceae</taxon>
        <taxon>Magnaporthiopsis</taxon>
    </lineage>
</organism>
<dbReference type="EMBL" id="GL876973">
    <property type="protein sequence ID" value="KLU89716.1"/>
    <property type="molecule type" value="Genomic_DNA"/>
</dbReference>
<evidence type="ECO:0000313" key="4">
    <source>
        <dbReference type="Proteomes" id="UP000011715"/>
    </source>
</evidence>
<evidence type="ECO:0000313" key="3">
    <source>
        <dbReference type="EnsemblFungi" id="MAPG_08685T0"/>
    </source>
</evidence>
<reference evidence="3" key="4">
    <citation type="journal article" date="2015" name="G3 (Bethesda)">
        <title>Genome sequences of three phytopathogenic species of the Magnaporthaceae family of fungi.</title>
        <authorList>
            <person name="Okagaki L.H."/>
            <person name="Nunes C.C."/>
            <person name="Sailsbery J."/>
            <person name="Clay B."/>
            <person name="Brown D."/>
            <person name="John T."/>
            <person name="Oh Y."/>
            <person name="Young N."/>
            <person name="Fitzgerald M."/>
            <person name="Haas B.J."/>
            <person name="Zeng Q."/>
            <person name="Young S."/>
            <person name="Adiconis X."/>
            <person name="Fan L."/>
            <person name="Levin J.Z."/>
            <person name="Mitchell T.K."/>
            <person name="Okubara P.A."/>
            <person name="Farman M.L."/>
            <person name="Kohn L.M."/>
            <person name="Birren B."/>
            <person name="Ma L.-J."/>
            <person name="Dean R.A."/>
        </authorList>
    </citation>
    <scope>NUCLEOTIDE SEQUENCE</scope>
    <source>
        <strain evidence="3">ATCC 64411 / 73-15</strain>
    </source>
</reference>
<proteinExistence type="predicted"/>
<dbReference type="EMBL" id="ADBL01002104">
    <property type="status" value="NOT_ANNOTATED_CDS"/>
    <property type="molecule type" value="Genomic_DNA"/>
</dbReference>
<accession>A0A0C4E801</accession>
<reference evidence="2" key="3">
    <citation type="submission" date="2011-03" db="EMBL/GenBank/DDBJ databases">
        <title>Annotation of Magnaporthe poae ATCC 64411.</title>
        <authorList>
            <person name="Ma L.-J."/>
            <person name="Dead R."/>
            <person name="Young S.K."/>
            <person name="Zeng Q."/>
            <person name="Gargeya S."/>
            <person name="Fitzgerald M."/>
            <person name="Haas B."/>
            <person name="Abouelleil A."/>
            <person name="Alvarado L."/>
            <person name="Arachchi H.M."/>
            <person name="Berlin A."/>
            <person name="Brown A."/>
            <person name="Chapman S.B."/>
            <person name="Chen Z."/>
            <person name="Dunbar C."/>
            <person name="Freedman E."/>
            <person name="Gearin G."/>
            <person name="Gellesch M."/>
            <person name="Goldberg J."/>
            <person name="Griggs A."/>
            <person name="Gujja S."/>
            <person name="Heiman D."/>
            <person name="Howarth C."/>
            <person name="Larson L."/>
            <person name="Lui A."/>
            <person name="MacDonald P.J.P."/>
            <person name="Mehta T."/>
            <person name="Montmayeur A."/>
            <person name="Murphy C."/>
            <person name="Neiman D."/>
            <person name="Pearson M."/>
            <person name="Priest M."/>
            <person name="Roberts A."/>
            <person name="Saif S."/>
            <person name="Shea T."/>
            <person name="Shenoy N."/>
            <person name="Sisk P."/>
            <person name="Stolte C."/>
            <person name="Sykes S."/>
            <person name="Yandava C."/>
            <person name="Wortman J."/>
            <person name="Nusbaum C."/>
            <person name="Birren B."/>
        </authorList>
    </citation>
    <scope>NUCLEOTIDE SEQUENCE</scope>
    <source>
        <strain evidence="2">ATCC 64411</strain>
    </source>
</reference>
<evidence type="ECO:0000256" key="1">
    <source>
        <dbReference type="SAM" id="MobiDB-lite"/>
    </source>
</evidence>
<name>A0A0C4E801_MAGP6</name>
<protein>
    <submittedName>
        <fullName evidence="2 3">Uncharacterized protein</fullName>
    </submittedName>
</protein>